<evidence type="ECO:0000256" key="2">
    <source>
        <dbReference type="ARBA" id="ARBA00023002"/>
    </source>
</evidence>
<dbReference type="EMBL" id="JAZHOF010000004">
    <property type="protein sequence ID" value="MEJ8572197.1"/>
    <property type="molecule type" value="Genomic_DNA"/>
</dbReference>
<dbReference type="RefSeq" id="WP_340329890.1">
    <property type="nucleotide sequence ID" value="NZ_JAZHOF010000004.1"/>
</dbReference>
<dbReference type="PRINTS" id="PR00081">
    <property type="entry name" value="GDHRDH"/>
</dbReference>
<dbReference type="GO" id="GO:0016491">
    <property type="term" value="F:oxidoreductase activity"/>
    <property type="evidence" value="ECO:0007669"/>
    <property type="project" value="UniProtKB-KW"/>
</dbReference>
<comment type="caution">
    <text evidence="3">The sequence shown here is derived from an EMBL/GenBank/DDBJ whole genome shotgun (WGS) entry which is preliminary data.</text>
</comment>
<comment type="similarity">
    <text evidence="1">Belongs to the short-chain dehydrogenases/reductases (SDR) family.</text>
</comment>
<dbReference type="Gene3D" id="3.40.50.720">
    <property type="entry name" value="NAD(P)-binding Rossmann-like Domain"/>
    <property type="match status" value="1"/>
</dbReference>
<gene>
    <name evidence="3" type="ORF">V3328_11975</name>
</gene>
<dbReference type="NCBIfam" id="NF006597">
    <property type="entry name" value="PRK09134.1"/>
    <property type="match status" value="1"/>
</dbReference>
<name>A0AAW9RPM4_9HYPH</name>
<proteinExistence type="inferred from homology"/>
<dbReference type="Proteomes" id="UP001378188">
    <property type="component" value="Unassembled WGS sequence"/>
</dbReference>
<dbReference type="PANTHER" id="PTHR43639:SF1">
    <property type="entry name" value="SHORT-CHAIN DEHYDROGENASE_REDUCTASE FAMILY PROTEIN"/>
    <property type="match status" value="1"/>
</dbReference>
<dbReference type="InterPro" id="IPR036291">
    <property type="entry name" value="NAD(P)-bd_dom_sf"/>
</dbReference>
<dbReference type="PRINTS" id="PR00080">
    <property type="entry name" value="SDRFAMILY"/>
</dbReference>
<sequence length="258" mass="27014">MTARVVLVTGAAKRIGRAIAFDLAAHGYSVAIHFNRSADDARALAESIAAAGGHAATVSGDLADPDAPRRVIAEAQAALGPLTALVNNASIFEADSPETVEADLWDRQLAVNLRAPVLLARRFAAALPASASASASASGAIVNLLDQRVLKPTPQFFSYAVSKEALWAATRMLAQGLAPRVRVNAVAPGPTLANVRQSPDDFRRQQEAVILRRGPTVEEVAAGVRFLLESASVTGQMLTVDGGQHLAWETPDVVGINE</sequence>
<evidence type="ECO:0000313" key="3">
    <source>
        <dbReference type="EMBL" id="MEJ8572197.1"/>
    </source>
</evidence>
<organism evidence="3 4">
    <name type="scientific">Microbaculum marinum</name>
    <dbReference type="NCBI Taxonomy" id="1764581"/>
    <lineage>
        <taxon>Bacteria</taxon>
        <taxon>Pseudomonadati</taxon>
        <taxon>Pseudomonadota</taxon>
        <taxon>Alphaproteobacteria</taxon>
        <taxon>Hyphomicrobiales</taxon>
        <taxon>Tepidamorphaceae</taxon>
        <taxon>Microbaculum</taxon>
    </lineage>
</organism>
<keyword evidence="2" id="KW-0560">Oxidoreductase</keyword>
<reference evidence="3 4" key="1">
    <citation type="submission" date="2024-02" db="EMBL/GenBank/DDBJ databases">
        <title>Genome analysis and characterization of Microbaculum marinisediminis sp. nov., isolated from marine sediment.</title>
        <authorList>
            <person name="Du Z.-J."/>
            <person name="Ye Y.-Q."/>
            <person name="Zhang Z.-R."/>
            <person name="Yuan S.-M."/>
            <person name="Zhang X.-Y."/>
        </authorList>
    </citation>
    <scope>NUCLEOTIDE SEQUENCE [LARGE SCALE GENOMIC DNA]</scope>
    <source>
        <strain evidence="3 4">SDUM1044001</strain>
    </source>
</reference>
<dbReference type="SUPFAM" id="SSF51735">
    <property type="entry name" value="NAD(P)-binding Rossmann-fold domains"/>
    <property type="match status" value="1"/>
</dbReference>
<accession>A0AAW9RPM4</accession>
<dbReference type="Pfam" id="PF13561">
    <property type="entry name" value="adh_short_C2"/>
    <property type="match status" value="1"/>
</dbReference>
<keyword evidence="4" id="KW-1185">Reference proteome</keyword>
<protein>
    <submittedName>
        <fullName evidence="3">SDR family oxidoreductase</fullName>
    </submittedName>
</protein>
<evidence type="ECO:0000313" key="4">
    <source>
        <dbReference type="Proteomes" id="UP001378188"/>
    </source>
</evidence>
<dbReference type="PANTHER" id="PTHR43639">
    <property type="entry name" value="OXIDOREDUCTASE, SHORT-CHAIN DEHYDROGENASE/REDUCTASE FAMILY (AFU_ORTHOLOGUE AFUA_5G02870)"/>
    <property type="match status" value="1"/>
</dbReference>
<dbReference type="InterPro" id="IPR002347">
    <property type="entry name" value="SDR_fam"/>
</dbReference>
<evidence type="ECO:0000256" key="1">
    <source>
        <dbReference type="ARBA" id="ARBA00006484"/>
    </source>
</evidence>
<dbReference type="AlphaFoldDB" id="A0AAW9RPM4"/>